<name>A0A8S9N8G6_BRACR</name>
<keyword evidence="1" id="KW-0732">Signal</keyword>
<dbReference type="AlphaFoldDB" id="A0A8S9N8G6"/>
<dbReference type="Proteomes" id="UP000712600">
    <property type="component" value="Unassembled WGS sequence"/>
</dbReference>
<accession>A0A8S9N8G6</accession>
<gene>
    <name evidence="2" type="ORF">F2Q69_00057686</name>
</gene>
<protein>
    <recommendedName>
        <fullName evidence="4">Defensin-like protein</fullName>
    </recommendedName>
</protein>
<feature type="signal peptide" evidence="1">
    <location>
        <begin position="1"/>
        <end position="23"/>
    </location>
</feature>
<evidence type="ECO:0000313" key="2">
    <source>
        <dbReference type="EMBL" id="KAF3489779.1"/>
    </source>
</evidence>
<proteinExistence type="predicted"/>
<dbReference type="EMBL" id="QGKX02002183">
    <property type="protein sequence ID" value="KAF3489779.1"/>
    <property type="molecule type" value="Genomic_DNA"/>
</dbReference>
<evidence type="ECO:0000313" key="3">
    <source>
        <dbReference type="Proteomes" id="UP000712600"/>
    </source>
</evidence>
<evidence type="ECO:0000256" key="1">
    <source>
        <dbReference type="SAM" id="SignalP"/>
    </source>
</evidence>
<organism evidence="2 3">
    <name type="scientific">Brassica cretica</name>
    <name type="common">Mustard</name>
    <dbReference type="NCBI Taxonomy" id="69181"/>
    <lineage>
        <taxon>Eukaryota</taxon>
        <taxon>Viridiplantae</taxon>
        <taxon>Streptophyta</taxon>
        <taxon>Embryophyta</taxon>
        <taxon>Tracheophyta</taxon>
        <taxon>Spermatophyta</taxon>
        <taxon>Magnoliopsida</taxon>
        <taxon>eudicotyledons</taxon>
        <taxon>Gunneridae</taxon>
        <taxon>Pentapetalae</taxon>
        <taxon>rosids</taxon>
        <taxon>malvids</taxon>
        <taxon>Brassicales</taxon>
        <taxon>Brassicaceae</taxon>
        <taxon>Brassiceae</taxon>
        <taxon>Brassica</taxon>
    </lineage>
</organism>
<feature type="chain" id="PRO_5036470887" description="Defensin-like protein" evidence="1">
    <location>
        <begin position="24"/>
        <end position="80"/>
    </location>
</feature>
<reference evidence="2" key="1">
    <citation type="submission" date="2019-12" db="EMBL/GenBank/DDBJ databases">
        <title>Genome sequencing and annotation of Brassica cretica.</title>
        <authorList>
            <person name="Studholme D.J."/>
            <person name="Sarris P."/>
        </authorList>
    </citation>
    <scope>NUCLEOTIDE SEQUENCE</scope>
    <source>
        <strain evidence="2">PFS-109/04</strain>
        <tissue evidence="2">Leaf</tissue>
    </source>
</reference>
<comment type="caution">
    <text evidence="2">The sequence shown here is derived from an EMBL/GenBank/DDBJ whole genome shotgun (WGS) entry which is preliminary data.</text>
</comment>
<sequence length="80" mass="8871">MIKITSSLVFPMICIIMFSLVEQNMSCLTILDERGVTCGATCKDRFGPATRSLFEPDGGIWRCVCIYPCPLYMSPNSALL</sequence>
<evidence type="ECO:0008006" key="4">
    <source>
        <dbReference type="Google" id="ProtNLM"/>
    </source>
</evidence>